<evidence type="ECO:0000313" key="5">
    <source>
        <dbReference type="Proteomes" id="UP000048841"/>
    </source>
</evidence>
<reference evidence="3 4" key="1">
    <citation type="submission" date="2015-03" db="EMBL/GenBank/DDBJ databases">
        <authorList>
            <consortium name="Pathogen Informatics"/>
            <person name="Murphy D."/>
        </authorList>
    </citation>
    <scope>NUCLEOTIDE SEQUENCE [LARGE SCALE GENOMIC DNA]</scope>
    <source>
        <strain evidence="3 4">IP05342</strain>
    </source>
</reference>
<name>A0A0H5FS53_YEREN</name>
<evidence type="ECO:0000256" key="1">
    <source>
        <dbReference type="SAM" id="Phobius"/>
    </source>
</evidence>
<dbReference type="EMBL" id="CGBR01000033">
    <property type="protein sequence ID" value="CFQ71818.1"/>
    <property type="molecule type" value="Genomic_DNA"/>
</dbReference>
<keyword evidence="1" id="KW-1133">Transmembrane helix</keyword>
<reference evidence="2 5" key="2">
    <citation type="submission" date="2015-03" db="EMBL/GenBank/DDBJ databases">
        <authorList>
            <person name="Murphy D."/>
        </authorList>
    </citation>
    <scope>NUCLEOTIDE SEQUENCE [LARGE SCALE GENOMIC DNA]</scope>
    <source>
        <strain evidence="2 5">IP26249</strain>
    </source>
</reference>
<feature type="transmembrane region" description="Helical" evidence="1">
    <location>
        <begin position="12"/>
        <end position="34"/>
    </location>
</feature>
<evidence type="ECO:0000313" key="2">
    <source>
        <dbReference type="EMBL" id="CFQ71818.1"/>
    </source>
</evidence>
<dbReference type="Proteomes" id="UP000041601">
    <property type="component" value="Unassembled WGS sequence"/>
</dbReference>
<feature type="transmembrane region" description="Helical" evidence="1">
    <location>
        <begin position="54"/>
        <end position="78"/>
    </location>
</feature>
<organism evidence="2 5">
    <name type="scientific">Yersinia enterocolitica</name>
    <dbReference type="NCBI Taxonomy" id="630"/>
    <lineage>
        <taxon>Bacteria</taxon>
        <taxon>Pseudomonadati</taxon>
        <taxon>Pseudomonadota</taxon>
        <taxon>Gammaproteobacteria</taxon>
        <taxon>Enterobacterales</taxon>
        <taxon>Yersiniaceae</taxon>
        <taxon>Yersinia</taxon>
    </lineage>
</organism>
<accession>A0A0H5FS53</accession>
<sequence>MLQRSCVRRLVKFGTFLVLFVILTFLIPKVLVLVLSSDQFGDAISYFNFLNTNILIALYYEMAILALILSYLMTKLIFHFMRKDK</sequence>
<dbReference type="AlphaFoldDB" id="A0A0H5FS53"/>
<dbReference type="EMBL" id="CPXJ01000044">
    <property type="protein sequence ID" value="CNE21825.1"/>
    <property type="molecule type" value="Genomic_DNA"/>
</dbReference>
<proteinExistence type="predicted"/>
<dbReference type="Proteomes" id="UP000048841">
    <property type="component" value="Unassembled WGS sequence"/>
</dbReference>
<evidence type="ECO:0000313" key="3">
    <source>
        <dbReference type="EMBL" id="CNE21825.1"/>
    </source>
</evidence>
<keyword evidence="1" id="KW-0812">Transmembrane</keyword>
<protein>
    <submittedName>
        <fullName evidence="2">Uncharacterized protein</fullName>
    </submittedName>
</protein>
<gene>
    <name evidence="2" type="ORF">ERS137941_03494</name>
    <name evidence="3" type="ORF">ERS137959_03268</name>
</gene>
<evidence type="ECO:0000313" key="4">
    <source>
        <dbReference type="Proteomes" id="UP000041601"/>
    </source>
</evidence>
<keyword evidence="4" id="KW-1185">Reference proteome</keyword>
<keyword evidence="1" id="KW-0472">Membrane</keyword>